<dbReference type="EMBL" id="JAFICZ010000001">
    <property type="protein sequence ID" value="MBP1292206.1"/>
    <property type="molecule type" value="Genomic_DNA"/>
</dbReference>
<sequence>MGTASHLTQLLMAVAVYGSMGLIAAVAMIGATRRHTRN</sequence>
<proteinExistence type="predicted"/>
<keyword evidence="1" id="KW-1133">Transmembrane helix</keyword>
<evidence type="ECO:0000313" key="2">
    <source>
        <dbReference type="EMBL" id="MBP1292206.1"/>
    </source>
</evidence>
<comment type="caution">
    <text evidence="2">The sequence shown here is derived from an EMBL/GenBank/DDBJ whole genome shotgun (WGS) entry which is preliminary data.</text>
</comment>
<keyword evidence="1" id="KW-0812">Transmembrane</keyword>
<dbReference type="Proteomes" id="UP001565471">
    <property type="component" value="Unassembled WGS sequence"/>
</dbReference>
<evidence type="ECO:0000313" key="4">
    <source>
        <dbReference type="Proteomes" id="UP000673383"/>
    </source>
</evidence>
<dbReference type="Proteomes" id="UP000673383">
    <property type="component" value="Unassembled WGS sequence"/>
</dbReference>
<gene>
    <name evidence="3" type="ORF">ABIF29_009164</name>
    <name evidence="2" type="ORF">JOH49_001959</name>
</gene>
<reference evidence="2" key="1">
    <citation type="submission" date="2021-02" db="EMBL/GenBank/DDBJ databases">
        <title>Genomic Encyclopedia of Type Strains, Phase IV (KMG-V): Genome sequencing to study the core and pangenomes of soil and plant-associated prokaryotes.</title>
        <authorList>
            <person name="Whitman W."/>
        </authorList>
    </citation>
    <scope>NUCLEOTIDE SEQUENCE</scope>
    <source>
        <strain evidence="2">USDA 406</strain>
    </source>
</reference>
<keyword evidence="1" id="KW-0472">Membrane</keyword>
<reference evidence="3 5" key="2">
    <citation type="submission" date="2024-07" db="EMBL/GenBank/DDBJ databases">
        <title>Genomic Encyclopedia of Type Strains, Phase V (KMG-V): Genome sequencing to study the core and pangenomes of soil and plant-associated prokaryotes.</title>
        <authorList>
            <person name="Whitman W."/>
        </authorList>
    </citation>
    <scope>NUCLEOTIDE SEQUENCE [LARGE SCALE GENOMIC DNA]</scope>
    <source>
        <strain evidence="3 5">USDA 415</strain>
    </source>
</reference>
<name>A0A8I2C4C0_BRAEL</name>
<dbReference type="EMBL" id="JBGBZA010000002">
    <property type="protein sequence ID" value="MEY9322365.1"/>
    <property type="molecule type" value="Genomic_DNA"/>
</dbReference>
<organism evidence="2 4">
    <name type="scientific">Bradyrhizobium elkanii</name>
    <dbReference type="NCBI Taxonomy" id="29448"/>
    <lineage>
        <taxon>Bacteria</taxon>
        <taxon>Pseudomonadati</taxon>
        <taxon>Pseudomonadota</taxon>
        <taxon>Alphaproteobacteria</taxon>
        <taxon>Hyphomicrobiales</taxon>
        <taxon>Nitrobacteraceae</taxon>
        <taxon>Bradyrhizobium</taxon>
    </lineage>
</organism>
<keyword evidence="5" id="KW-1185">Reference proteome</keyword>
<evidence type="ECO:0000313" key="5">
    <source>
        <dbReference type="Proteomes" id="UP001565471"/>
    </source>
</evidence>
<dbReference type="AlphaFoldDB" id="A0A8I2C4C0"/>
<evidence type="ECO:0000256" key="1">
    <source>
        <dbReference type="SAM" id="Phobius"/>
    </source>
</evidence>
<evidence type="ECO:0000313" key="3">
    <source>
        <dbReference type="EMBL" id="MEY9322365.1"/>
    </source>
</evidence>
<accession>A0A8I2C4C0</accession>
<protein>
    <submittedName>
        <fullName evidence="2">Uncharacterized protein</fullName>
    </submittedName>
</protein>
<feature type="transmembrane region" description="Helical" evidence="1">
    <location>
        <begin position="6"/>
        <end position="31"/>
    </location>
</feature>